<feature type="transmembrane region" description="Helical" evidence="5">
    <location>
        <begin position="169"/>
        <end position="189"/>
    </location>
</feature>
<sequence>MRLKRAFSVWQRHAKVYTKLYRSSIALNFVEPVLYLAALGLGLGAYVKEIKGVPYINFIAPGIIASSAMFAATYECSYGTYVRMTYQKTFDAILATPVNVSDLIAGELMWGATKSMLYGTIIMIVISAFGLVSSPVLALAVPLLFISGLIFAEISLIFVAIVPGIDSFNYFYTLLMTPMFLFSGIFFPVDTLPPLVARIAFFTPLYHLVNICRSFSSGVPMNSALDILWIAAVAFFLAPYAFRLMKKRLIR</sequence>
<dbReference type="InterPro" id="IPR000412">
    <property type="entry name" value="ABC_2_transport"/>
</dbReference>
<gene>
    <name evidence="7" type="ORF">NBG4_420005</name>
</gene>
<dbReference type="Proteomes" id="UP000245125">
    <property type="component" value="Unassembled WGS sequence"/>
</dbReference>
<reference evidence="8" key="1">
    <citation type="submission" date="2018-03" db="EMBL/GenBank/DDBJ databases">
        <authorList>
            <person name="Zecchin S."/>
        </authorList>
    </citation>
    <scope>NUCLEOTIDE SEQUENCE [LARGE SCALE GENOMIC DNA]</scope>
</reference>
<name>A0A2U3QI43_9BACT</name>
<protein>
    <recommendedName>
        <fullName evidence="5">Transport permease protein</fullName>
    </recommendedName>
</protein>
<dbReference type="InterPro" id="IPR051784">
    <property type="entry name" value="Nod_factor_ABC_transporter"/>
</dbReference>
<dbReference type="GO" id="GO:0043190">
    <property type="term" value="C:ATP-binding cassette (ABC) transporter complex"/>
    <property type="evidence" value="ECO:0007669"/>
    <property type="project" value="InterPro"/>
</dbReference>
<dbReference type="PRINTS" id="PR00164">
    <property type="entry name" value="ABC2TRNSPORT"/>
</dbReference>
<evidence type="ECO:0000256" key="1">
    <source>
        <dbReference type="ARBA" id="ARBA00004141"/>
    </source>
</evidence>
<dbReference type="AlphaFoldDB" id="A0A2U3QI43"/>
<comment type="subcellular location">
    <subcellularLocation>
        <location evidence="5">Cell membrane</location>
        <topology evidence="5">Multi-pass membrane protein</topology>
    </subcellularLocation>
    <subcellularLocation>
        <location evidence="1">Membrane</location>
        <topology evidence="1">Multi-pass membrane protein</topology>
    </subcellularLocation>
</comment>
<evidence type="ECO:0000313" key="8">
    <source>
        <dbReference type="Proteomes" id="UP000245125"/>
    </source>
</evidence>
<evidence type="ECO:0000313" key="7">
    <source>
        <dbReference type="EMBL" id="SPQ01081.1"/>
    </source>
</evidence>
<dbReference type="EMBL" id="OUUY01000089">
    <property type="protein sequence ID" value="SPQ01081.1"/>
    <property type="molecule type" value="Genomic_DNA"/>
</dbReference>
<dbReference type="Pfam" id="PF01061">
    <property type="entry name" value="ABC2_membrane"/>
    <property type="match status" value="1"/>
</dbReference>
<dbReference type="PROSITE" id="PS51012">
    <property type="entry name" value="ABC_TM2"/>
    <property type="match status" value="1"/>
</dbReference>
<evidence type="ECO:0000256" key="4">
    <source>
        <dbReference type="ARBA" id="ARBA00023136"/>
    </source>
</evidence>
<feature type="transmembrane region" description="Helical" evidence="5">
    <location>
        <begin position="227"/>
        <end position="245"/>
    </location>
</feature>
<organism evidence="7 8">
    <name type="scientific">Candidatus Sulfobium mesophilum</name>
    <dbReference type="NCBI Taxonomy" id="2016548"/>
    <lineage>
        <taxon>Bacteria</taxon>
        <taxon>Pseudomonadati</taxon>
        <taxon>Nitrospirota</taxon>
        <taxon>Nitrospiria</taxon>
        <taxon>Nitrospirales</taxon>
        <taxon>Nitrospiraceae</taxon>
        <taxon>Candidatus Sulfobium</taxon>
    </lineage>
</organism>
<evidence type="ECO:0000256" key="3">
    <source>
        <dbReference type="ARBA" id="ARBA00022989"/>
    </source>
</evidence>
<dbReference type="InterPro" id="IPR047817">
    <property type="entry name" value="ABC2_TM_bact-type"/>
</dbReference>
<proteinExistence type="inferred from homology"/>
<dbReference type="GO" id="GO:0140359">
    <property type="term" value="F:ABC-type transporter activity"/>
    <property type="evidence" value="ECO:0007669"/>
    <property type="project" value="InterPro"/>
</dbReference>
<feature type="transmembrane region" description="Helical" evidence="5">
    <location>
        <begin position="20"/>
        <end position="43"/>
    </location>
</feature>
<feature type="transmembrane region" description="Helical" evidence="5">
    <location>
        <begin position="116"/>
        <end position="137"/>
    </location>
</feature>
<comment type="similarity">
    <text evidence="5">Belongs to the ABC-2 integral membrane protein family.</text>
</comment>
<evidence type="ECO:0000256" key="2">
    <source>
        <dbReference type="ARBA" id="ARBA00022692"/>
    </source>
</evidence>
<evidence type="ECO:0000256" key="5">
    <source>
        <dbReference type="RuleBase" id="RU361157"/>
    </source>
</evidence>
<dbReference type="PANTHER" id="PTHR43229">
    <property type="entry name" value="NODULATION PROTEIN J"/>
    <property type="match status" value="1"/>
</dbReference>
<evidence type="ECO:0000259" key="6">
    <source>
        <dbReference type="PROSITE" id="PS51012"/>
    </source>
</evidence>
<keyword evidence="3 5" id="KW-1133">Transmembrane helix</keyword>
<keyword evidence="5" id="KW-0813">Transport</keyword>
<feature type="domain" description="ABC transmembrane type-2" evidence="6">
    <location>
        <begin position="23"/>
        <end position="248"/>
    </location>
</feature>
<keyword evidence="5" id="KW-1003">Cell membrane</keyword>
<feature type="transmembrane region" description="Helical" evidence="5">
    <location>
        <begin position="55"/>
        <end position="74"/>
    </location>
</feature>
<dbReference type="InterPro" id="IPR013525">
    <property type="entry name" value="ABC2_TM"/>
</dbReference>
<keyword evidence="8" id="KW-1185">Reference proteome</keyword>
<keyword evidence="4 5" id="KW-0472">Membrane</keyword>
<accession>A0A2U3QI43</accession>
<keyword evidence="2 5" id="KW-0812">Transmembrane</keyword>
<dbReference type="PANTHER" id="PTHR43229:SF2">
    <property type="entry name" value="NODULATION PROTEIN J"/>
    <property type="match status" value="1"/>
</dbReference>
<dbReference type="PIRSF" id="PIRSF006648">
    <property type="entry name" value="DrrB"/>
    <property type="match status" value="1"/>
</dbReference>
<feature type="transmembrane region" description="Helical" evidence="5">
    <location>
        <begin position="143"/>
        <end position="162"/>
    </location>
</feature>
<dbReference type="OrthoDB" id="9788252at2"/>